<keyword evidence="3" id="KW-0067">ATP-binding</keyword>
<organism evidence="5 6">
    <name type="scientific">Candidatus Segetimicrobium genomatis</name>
    <dbReference type="NCBI Taxonomy" id="2569760"/>
    <lineage>
        <taxon>Bacteria</taxon>
        <taxon>Bacillati</taxon>
        <taxon>Candidatus Sysuimicrobiota</taxon>
        <taxon>Candidatus Sysuimicrobiia</taxon>
        <taxon>Candidatus Sysuimicrobiales</taxon>
        <taxon>Candidatus Segetimicrobiaceae</taxon>
        <taxon>Candidatus Segetimicrobium</taxon>
    </lineage>
</organism>
<dbReference type="Pfam" id="PF05157">
    <property type="entry name" value="MshEN"/>
    <property type="match status" value="1"/>
</dbReference>
<dbReference type="GO" id="GO:0005886">
    <property type="term" value="C:plasma membrane"/>
    <property type="evidence" value="ECO:0007669"/>
    <property type="project" value="TreeGrafter"/>
</dbReference>
<dbReference type="GO" id="GO:0016887">
    <property type="term" value="F:ATP hydrolysis activity"/>
    <property type="evidence" value="ECO:0007669"/>
    <property type="project" value="TreeGrafter"/>
</dbReference>
<dbReference type="PANTHER" id="PTHR30258:SF1">
    <property type="entry name" value="PROTEIN TRANSPORT PROTEIN HOFB HOMOLOG"/>
    <property type="match status" value="1"/>
</dbReference>
<dbReference type="Gene3D" id="3.30.450.90">
    <property type="match status" value="1"/>
</dbReference>
<dbReference type="FunFam" id="3.40.50.300:FF:000398">
    <property type="entry name" value="Type IV pilus assembly ATPase PilB"/>
    <property type="match status" value="1"/>
</dbReference>
<dbReference type="SUPFAM" id="SSF160246">
    <property type="entry name" value="EspE N-terminal domain-like"/>
    <property type="match status" value="1"/>
</dbReference>
<dbReference type="InterPro" id="IPR027417">
    <property type="entry name" value="P-loop_NTPase"/>
</dbReference>
<gene>
    <name evidence="5" type="ORF">E6H04_00420</name>
</gene>
<evidence type="ECO:0000313" key="5">
    <source>
        <dbReference type="EMBL" id="TMI84906.1"/>
    </source>
</evidence>
<evidence type="ECO:0000313" key="6">
    <source>
        <dbReference type="Proteomes" id="UP000320048"/>
    </source>
</evidence>
<dbReference type="GO" id="GO:0005524">
    <property type="term" value="F:ATP binding"/>
    <property type="evidence" value="ECO:0007669"/>
    <property type="project" value="UniProtKB-KW"/>
</dbReference>
<accession>A0A537JP16</accession>
<dbReference type="InterPro" id="IPR001482">
    <property type="entry name" value="T2SS/T4SS_dom"/>
</dbReference>
<proteinExistence type="inferred from homology"/>
<dbReference type="InterPro" id="IPR037257">
    <property type="entry name" value="T2SS_E_N_sf"/>
</dbReference>
<dbReference type="PANTHER" id="PTHR30258">
    <property type="entry name" value="TYPE II SECRETION SYSTEM PROTEIN GSPE-RELATED"/>
    <property type="match status" value="1"/>
</dbReference>
<dbReference type="AlphaFoldDB" id="A0A537JP16"/>
<evidence type="ECO:0000259" key="4">
    <source>
        <dbReference type="PROSITE" id="PS00662"/>
    </source>
</evidence>
<evidence type="ECO:0000256" key="2">
    <source>
        <dbReference type="ARBA" id="ARBA00022741"/>
    </source>
</evidence>
<evidence type="ECO:0000256" key="1">
    <source>
        <dbReference type="ARBA" id="ARBA00006611"/>
    </source>
</evidence>
<comment type="similarity">
    <text evidence="1">Belongs to the GSP E family.</text>
</comment>
<feature type="domain" description="Bacterial type II secretion system protein E" evidence="4">
    <location>
        <begin position="378"/>
        <end position="392"/>
    </location>
</feature>
<dbReference type="Pfam" id="PF00437">
    <property type="entry name" value="T2SSE"/>
    <property type="match status" value="1"/>
</dbReference>
<reference evidence="5 6" key="1">
    <citation type="journal article" date="2019" name="Nat. Microbiol.">
        <title>Mediterranean grassland soil C-N compound turnover is dependent on rainfall and depth, and is mediated by genomically divergent microorganisms.</title>
        <authorList>
            <person name="Diamond S."/>
            <person name="Andeer P.F."/>
            <person name="Li Z."/>
            <person name="Crits-Christoph A."/>
            <person name="Burstein D."/>
            <person name="Anantharaman K."/>
            <person name="Lane K.R."/>
            <person name="Thomas B.C."/>
            <person name="Pan C."/>
            <person name="Northen T.R."/>
            <person name="Banfield J.F."/>
        </authorList>
    </citation>
    <scope>NUCLEOTIDE SEQUENCE [LARGE SCALE GENOMIC DNA]</scope>
    <source>
        <strain evidence="5">NP_7</strain>
    </source>
</reference>
<protein>
    <submittedName>
        <fullName evidence="5">Type II secretion system protein GspE</fullName>
    </submittedName>
</protein>
<dbReference type="Gene3D" id="3.30.300.160">
    <property type="entry name" value="Type II secretion system, protein E, N-terminal domain"/>
    <property type="match status" value="1"/>
</dbReference>
<evidence type="ECO:0000256" key="3">
    <source>
        <dbReference type="ARBA" id="ARBA00022840"/>
    </source>
</evidence>
<name>A0A537JP16_9BACT</name>
<dbReference type="EMBL" id="VBAO01000012">
    <property type="protein sequence ID" value="TMI84906.1"/>
    <property type="molecule type" value="Genomic_DNA"/>
</dbReference>
<keyword evidence="2" id="KW-0547">Nucleotide-binding</keyword>
<dbReference type="SUPFAM" id="SSF52540">
    <property type="entry name" value="P-loop containing nucleoside triphosphate hydrolases"/>
    <property type="match status" value="1"/>
</dbReference>
<dbReference type="Proteomes" id="UP000320048">
    <property type="component" value="Unassembled WGS sequence"/>
</dbReference>
<dbReference type="FunFam" id="3.30.450.90:FF:000001">
    <property type="entry name" value="Type II secretion system ATPase GspE"/>
    <property type="match status" value="1"/>
</dbReference>
<comment type="caution">
    <text evidence="5">The sequence shown here is derived from an EMBL/GenBank/DDBJ whole genome shotgun (WGS) entry which is preliminary data.</text>
</comment>
<dbReference type="InterPro" id="IPR007831">
    <property type="entry name" value="T2SS_GspE_N"/>
</dbReference>
<dbReference type="CDD" id="cd01129">
    <property type="entry name" value="PulE-GspE-like"/>
    <property type="match status" value="1"/>
</dbReference>
<dbReference type="PROSITE" id="PS00662">
    <property type="entry name" value="T2SP_E"/>
    <property type="match status" value="1"/>
</dbReference>
<sequence length="564" mass="62057">MGEILVSHEWVTEGQLKQATDIQRQSNARLGRILVEMGAITEQQLSQGLAEQWGLRFTDLADTVVESEVARLIPSYLARRHGVVAIGRERNRLVVAMSDPLNVVAIDDIRLLTGLEVEVVIASSADINRTQSLVYGGGGDIDDILTRSPGSEPEISDGDRVEEVSIENLRTAVEEAPIIRAVNQILSQAIQSGASDIHIEPHRNEVKVRLRIDGVLQDIMSPPKSVQAPLISRIKILADMDIAERRLPQDGHIHLKAENKEFDLRVSSLPTVLGEKIVLRLLDQSSTRVSLEEIGFTSSLLTTWESLITKPYGFLLVTGPTGSGKTTTLYTSLTRINTPERNIVSVENPVEYQIPRVNQVQVNPKVGLSFASGLRTILRQDPDVVLIGEIRDRETAEIAVQASMTGHLVLSTIHTNDAPGAVVRLRDMGIEPFLITSSLIGVLAQRLVRVICSKCKEAYVPPMDALKRLGVDAERRADIHLFRGQGCDACRKTGYKGRIGVFELMVVSERLRAMVVAGAPTEQLRDAAIEEGMRTLKHDAVQKVLEGVTTFEEMLRVVFVSEAV</sequence>
<dbReference type="Gene3D" id="3.40.50.300">
    <property type="entry name" value="P-loop containing nucleotide triphosphate hydrolases"/>
    <property type="match status" value="1"/>
</dbReference>